<evidence type="ECO:0000313" key="1">
    <source>
        <dbReference type="EMBL" id="PKX98636.1"/>
    </source>
</evidence>
<protein>
    <submittedName>
        <fullName evidence="1">Uncharacterized protein</fullName>
    </submittedName>
</protein>
<dbReference type="OMA" id="FSESYHD"/>
<sequence>MAPAVSHTQIVCSSKASNAITVNSPADARAQLELFLCSDPETNLLLKLSWANLNSQPVRQILRAVRRKYRVEYDPDYEVLKVKAMPSPLHNALSECMALSLAKANVTVLTPDEIMRILILAKNRHLSRSPTLSPGKKPVAWIKEPDFTICFKELGHKAVIRVVFEIGFTESYSDLLRDASQWLLRSGGEVKLAIIIKIDEDKRQLHCRQRTEEFTSGLSDLISKYGDAESRHCHNIEAKGPVLESSYHLYEAIQSEITASDWVGQISAYLEMWEMNGGRPALRGSRIDILPTPSNPRDPEIRITDLIPEDRRTLFTDPDESKTIKLDMSFYREALNLAMPDTAFTRAVKVIRPLDKGREGA</sequence>
<dbReference type="AlphaFoldDB" id="A0A2I1CM00"/>
<proteinExistence type="predicted"/>
<organism evidence="1 2">
    <name type="scientific">Aspergillus novofumigatus (strain IBT 16806)</name>
    <dbReference type="NCBI Taxonomy" id="1392255"/>
    <lineage>
        <taxon>Eukaryota</taxon>
        <taxon>Fungi</taxon>
        <taxon>Dikarya</taxon>
        <taxon>Ascomycota</taxon>
        <taxon>Pezizomycotina</taxon>
        <taxon>Eurotiomycetes</taxon>
        <taxon>Eurotiomycetidae</taxon>
        <taxon>Eurotiales</taxon>
        <taxon>Aspergillaceae</taxon>
        <taxon>Aspergillus</taxon>
        <taxon>Aspergillus subgen. Fumigati</taxon>
    </lineage>
</organism>
<keyword evidence="2" id="KW-1185">Reference proteome</keyword>
<dbReference type="VEuPathDB" id="FungiDB:P174DRAFT_416361"/>
<dbReference type="GeneID" id="36531817"/>
<gene>
    <name evidence="1" type="ORF">P174DRAFT_416361</name>
</gene>
<dbReference type="RefSeq" id="XP_024687231.1">
    <property type="nucleotide sequence ID" value="XM_024824492.1"/>
</dbReference>
<accession>A0A2I1CM00</accession>
<dbReference type="OrthoDB" id="5418367at2759"/>
<comment type="caution">
    <text evidence="1">The sequence shown here is derived from an EMBL/GenBank/DDBJ whole genome shotgun (WGS) entry which is preliminary data.</text>
</comment>
<dbReference type="EMBL" id="MSZS01000001">
    <property type="protein sequence ID" value="PKX98636.1"/>
    <property type="molecule type" value="Genomic_DNA"/>
</dbReference>
<dbReference type="Proteomes" id="UP000234474">
    <property type="component" value="Unassembled WGS sequence"/>
</dbReference>
<reference evidence="2" key="1">
    <citation type="journal article" date="2018" name="Proc. Natl. Acad. Sci. U.S.A.">
        <title>Linking secondary metabolites to gene clusters through genome sequencing of six diverse Aspergillus species.</title>
        <authorList>
            <person name="Kaerboelling I."/>
            <person name="Vesth T.C."/>
            <person name="Frisvad J.C."/>
            <person name="Nybo J.L."/>
            <person name="Theobald S."/>
            <person name="Kuo A."/>
            <person name="Bowyer P."/>
            <person name="Matsuda Y."/>
            <person name="Mondo S."/>
            <person name="Lyhne E.K."/>
            <person name="Kogle M.E."/>
            <person name="Clum A."/>
            <person name="Lipzen A."/>
            <person name="Salamov A."/>
            <person name="Ngan C.Y."/>
            <person name="Daum C."/>
            <person name="Chiniquy J."/>
            <person name="Barry K."/>
            <person name="LaButti K."/>
            <person name="Haridas S."/>
            <person name="Simmons B.A."/>
            <person name="Magnuson J.K."/>
            <person name="Mortensen U.H."/>
            <person name="Larsen T.O."/>
            <person name="Grigoriev I.V."/>
            <person name="Baker S.E."/>
            <person name="Andersen M.R."/>
        </authorList>
    </citation>
    <scope>NUCLEOTIDE SEQUENCE [LARGE SCALE GENOMIC DNA]</scope>
    <source>
        <strain evidence="2">IBT 16806</strain>
    </source>
</reference>
<name>A0A2I1CM00_ASPN1</name>
<evidence type="ECO:0000313" key="2">
    <source>
        <dbReference type="Proteomes" id="UP000234474"/>
    </source>
</evidence>